<evidence type="ECO:0000313" key="2">
    <source>
        <dbReference type="EMBL" id="NMF62413.1"/>
    </source>
</evidence>
<accession>A0ABX1M4L9</accession>
<sequence length="86" mass="8865">MLPPTDFGGTLRSSDACGKLQSVYGGNLPQSPQRGEPQRQIPTEGNPPAGLAPQRTGSPPAALALQRTGSPTIATFSPGKCHLQLS</sequence>
<organism evidence="2 3">
    <name type="scientific">Brasilonema octagenarum UFV-OR1</name>
    <dbReference type="NCBI Taxonomy" id="417115"/>
    <lineage>
        <taxon>Bacteria</taxon>
        <taxon>Bacillati</taxon>
        <taxon>Cyanobacteriota</taxon>
        <taxon>Cyanophyceae</taxon>
        <taxon>Nostocales</taxon>
        <taxon>Scytonemataceae</taxon>
        <taxon>Brasilonema</taxon>
        <taxon>Octagenarum group</taxon>
    </lineage>
</organism>
<protein>
    <submittedName>
        <fullName evidence="2">Uncharacterized protein</fullName>
    </submittedName>
</protein>
<comment type="caution">
    <text evidence="2">The sequence shown here is derived from an EMBL/GenBank/DDBJ whole genome shotgun (WGS) entry which is preliminary data.</text>
</comment>
<evidence type="ECO:0000313" key="3">
    <source>
        <dbReference type="Proteomes" id="UP000762253"/>
    </source>
</evidence>
<name>A0ABX1M4L9_9CYAN</name>
<dbReference type="Proteomes" id="UP000762253">
    <property type="component" value="Unassembled WGS sequence"/>
</dbReference>
<dbReference type="EMBL" id="QMEC01000016">
    <property type="protein sequence ID" value="NMF62413.1"/>
    <property type="molecule type" value="Genomic_DNA"/>
</dbReference>
<evidence type="ECO:0000256" key="1">
    <source>
        <dbReference type="SAM" id="MobiDB-lite"/>
    </source>
</evidence>
<gene>
    <name evidence="2" type="ORF">DP115_06265</name>
</gene>
<feature type="region of interest" description="Disordered" evidence="1">
    <location>
        <begin position="1"/>
        <end position="63"/>
    </location>
</feature>
<reference evidence="2 3" key="1">
    <citation type="submission" date="2018-06" db="EMBL/GenBank/DDBJ databases">
        <title>Comparative genomics of Brasilonema spp. strains.</title>
        <authorList>
            <person name="Alvarenga D.O."/>
            <person name="Fiore M.F."/>
            <person name="Varani A.M."/>
        </authorList>
    </citation>
    <scope>NUCLEOTIDE SEQUENCE [LARGE SCALE GENOMIC DNA]</scope>
    <source>
        <strain evidence="2 3">UFV-OR1</strain>
    </source>
</reference>
<keyword evidence="3" id="KW-1185">Reference proteome</keyword>
<proteinExistence type="predicted"/>